<feature type="domain" description="Glucose-methanol-choline oxidoreductase N-terminal" evidence="6">
    <location>
        <begin position="60"/>
        <end position="321"/>
    </location>
</feature>
<dbReference type="AlphaFoldDB" id="A0A6G7YNE8"/>
<dbReference type="Proteomes" id="UP000503222">
    <property type="component" value="Chromosome"/>
</dbReference>
<comment type="cofactor">
    <cofactor evidence="1">
        <name>FAD</name>
        <dbReference type="ChEBI" id="CHEBI:57692"/>
    </cofactor>
</comment>
<keyword evidence="3" id="KW-0285">Flavoprotein</keyword>
<dbReference type="Pfam" id="PF13450">
    <property type="entry name" value="NAD_binding_8"/>
    <property type="match status" value="1"/>
</dbReference>
<reference evidence="8 9" key="1">
    <citation type="submission" date="2020-03" db="EMBL/GenBank/DDBJ databases">
        <title>Sphingomonas sp. nov., isolated from fish.</title>
        <authorList>
            <person name="Hyun D.-W."/>
            <person name="Bae J.-W."/>
        </authorList>
    </citation>
    <scope>NUCLEOTIDE SEQUENCE [LARGE SCALE GENOMIC DNA]</scope>
    <source>
        <strain evidence="8 9">HDW15B</strain>
    </source>
</reference>
<accession>A0A6G7YNE8</accession>
<name>A0A6G7YNE8_9SPHN</name>
<evidence type="ECO:0000259" key="6">
    <source>
        <dbReference type="Pfam" id="PF00732"/>
    </source>
</evidence>
<keyword evidence="4" id="KW-0274">FAD</keyword>
<sequence>MATNQPDVIVVGSGVGGSMAAYALGRAGVKVHIYEAGRHYDPEAETPMMNWDREAPLRAVSTPDKPFGYYDATVDGGWQVPGEPYTVAEGSQFMWWRSRMLGGRTNHWARHVPRFGPLDFKPYSRDGMGVDWPIGYDDLKPWYDRSEKLMGVIGENIDLPNVPHSPPGIRQPPPVPRVPELLLKAACDEMGIPCIAPPRAIITRPIDGRDPCFYASPCDRGCSIKANFQAVTVLLPPALKTGNVTVTTDAMVAEVLTDKTGKATGIRYVDKKTGQWKEAQAGAVVLAASACETARILLNSKSRSPDGLANSSGQVGMNLMDTVGFGMGAKVPALEGRPMYNEDGVSFAHVYMPWWQDEKHKELGFPRGYHLEVWGDWGKHPGMGHGWNALGFEGFGKGLRNHMRRTFGSGIGFAGRGEMIPNKDCYCELDPSAKDKFGIPVLRFHWKWGEPEIRQAEHMRKTMVEIFDRIGAKYDAADASGPVKISAGGEMIHEVGTARMGGDPKNSVVDSFGRAWDVPGLYLMDGSVLPSNPDKNPTLSIMALAWRGSVELLRRRKRGEL</sequence>
<dbReference type="PANTHER" id="PTHR42784">
    <property type="entry name" value="PYRANOSE 2-OXIDASE"/>
    <property type="match status" value="1"/>
</dbReference>
<dbReference type="SUPFAM" id="SSF51905">
    <property type="entry name" value="FAD/NAD(P)-binding domain"/>
    <property type="match status" value="1"/>
</dbReference>
<gene>
    <name evidence="8" type="ORF">G7077_04465</name>
</gene>
<dbReference type="PANTHER" id="PTHR42784:SF1">
    <property type="entry name" value="PYRANOSE 2-OXIDASE"/>
    <property type="match status" value="1"/>
</dbReference>
<protein>
    <submittedName>
        <fullName evidence="8">GMC family oxidoreductase</fullName>
    </submittedName>
</protein>
<evidence type="ECO:0000256" key="5">
    <source>
        <dbReference type="ARBA" id="ARBA00023002"/>
    </source>
</evidence>
<dbReference type="InterPro" id="IPR036188">
    <property type="entry name" value="FAD/NAD-bd_sf"/>
</dbReference>
<evidence type="ECO:0000256" key="2">
    <source>
        <dbReference type="ARBA" id="ARBA00010790"/>
    </source>
</evidence>
<dbReference type="Pfam" id="PF00732">
    <property type="entry name" value="GMC_oxred_N"/>
    <property type="match status" value="1"/>
</dbReference>
<dbReference type="RefSeq" id="WP_166410661.1">
    <property type="nucleotide sequence ID" value="NZ_CP049869.1"/>
</dbReference>
<evidence type="ECO:0000313" key="8">
    <source>
        <dbReference type="EMBL" id="QIK78268.1"/>
    </source>
</evidence>
<evidence type="ECO:0000256" key="1">
    <source>
        <dbReference type="ARBA" id="ARBA00001974"/>
    </source>
</evidence>
<dbReference type="Pfam" id="PF05199">
    <property type="entry name" value="GMC_oxred_C"/>
    <property type="match status" value="1"/>
</dbReference>
<dbReference type="EMBL" id="CP049869">
    <property type="protein sequence ID" value="QIK78268.1"/>
    <property type="molecule type" value="Genomic_DNA"/>
</dbReference>
<evidence type="ECO:0000313" key="9">
    <source>
        <dbReference type="Proteomes" id="UP000503222"/>
    </source>
</evidence>
<organism evidence="8 9">
    <name type="scientific">Sphingomonas piscis</name>
    <dbReference type="NCBI Taxonomy" id="2714943"/>
    <lineage>
        <taxon>Bacteria</taxon>
        <taxon>Pseudomonadati</taxon>
        <taxon>Pseudomonadota</taxon>
        <taxon>Alphaproteobacteria</taxon>
        <taxon>Sphingomonadales</taxon>
        <taxon>Sphingomonadaceae</taxon>
        <taxon>Sphingomonas</taxon>
    </lineage>
</organism>
<dbReference type="InterPro" id="IPR000172">
    <property type="entry name" value="GMC_OxRdtase_N"/>
</dbReference>
<evidence type="ECO:0000256" key="4">
    <source>
        <dbReference type="ARBA" id="ARBA00022827"/>
    </source>
</evidence>
<dbReference type="SUPFAM" id="SSF54373">
    <property type="entry name" value="FAD-linked reductases, C-terminal domain"/>
    <property type="match status" value="1"/>
</dbReference>
<dbReference type="InterPro" id="IPR051473">
    <property type="entry name" value="P2Ox-like"/>
</dbReference>
<keyword evidence="9" id="KW-1185">Reference proteome</keyword>
<dbReference type="InterPro" id="IPR007867">
    <property type="entry name" value="GMC_OxRtase_C"/>
</dbReference>
<proteinExistence type="inferred from homology"/>
<comment type="similarity">
    <text evidence="2">Belongs to the GMC oxidoreductase family.</text>
</comment>
<feature type="domain" description="Glucose-methanol-choline oxidoreductase C-terminal" evidence="7">
    <location>
        <begin position="421"/>
        <end position="545"/>
    </location>
</feature>
<dbReference type="GO" id="GO:0050660">
    <property type="term" value="F:flavin adenine dinucleotide binding"/>
    <property type="evidence" value="ECO:0007669"/>
    <property type="project" value="InterPro"/>
</dbReference>
<dbReference type="KEGG" id="spii:G7077_04465"/>
<dbReference type="Gene3D" id="3.50.50.60">
    <property type="entry name" value="FAD/NAD(P)-binding domain"/>
    <property type="match status" value="2"/>
</dbReference>
<keyword evidence="5" id="KW-0560">Oxidoreductase</keyword>
<evidence type="ECO:0000259" key="7">
    <source>
        <dbReference type="Pfam" id="PF05199"/>
    </source>
</evidence>
<evidence type="ECO:0000256" key="3">
    <source>
        <dbReference type="ARBA" id="ARBA00022630"/>
    </source>
</evidence>
<dbReference type="GO" id="GO:0016614">
    <property type="term" value="F:oxidoreductase activity, acting on CH-OH group of donors"/>
    <property type="evidence" value="ECO:0007669"/>
    <property type="project" value="InterPro"/>
</dbReference>